<evidence type="ECO:0000256" key="2">
    <source>
        <dbReference type="ARBA" id="ARBA00005695"/>
    </source>
</evidence>
<protein>
    <submittedName>
        <fullName evidence="5">ABC transporter substrate-binding protein</fullName>
    </submittedName>
</protein>
<name>A0A8J2YQ47_9PROT</name>
<accession>A0A8J2YQ47</accession>
<dbReference type="PANTHER" id="PTHR30290">
    <property type="entry name" value="PERIPLASMIC BINDING COMPONENT OF ABC TRANSPORTER"/>
    <property type="match status" value="1"/>
</dbReference>
<dbReference type="InterPro" id="IPR019546">
    <property type="entry name" value="TAT_signal_bac_arc"/>
</dbReference>
<dbReference type="GO" id="GO:0030288">
    <property type="term" value="C:outer membrane-bounded periplasmic space"/>
    <property type="evidence" value="ECO:0007669"/>
    <property type="project" value="UniProtKB-ARBA"/>
</dbReference>
<dbReference type="GO" id="GO:1904680">
    <property type="term" value="F:peptide transmembrane transporter activity"/>
    <property type="evidence" value="ECO:0007669"/>
    <property type="project" value="TreeGrafter"/>
</dbReference>
<dbReference type="PROSITE" id="PS51318">
    <property type="entry name" value="TAT"/>
    <property type="match status" value="1"/>
</dbReference>
<organism evidence="5 6">
    <name type="scientific">Aliidongia dinghuensis</name>
    <dbReference type="NCBI Taxonomy" id="1867774"/>
    <lineage>
        <taxon>Bacteria</taxon>
        <taxon>Pseudomonadati</taxon>
        <taxon>Pseudomonadota</taxon>
        <taxon>Alphaproteobacteria</taxon>
        <taxon>Rhodospirillales</taxon>
        <taxon>Dongiaceae</taxon>
        <taxon>Aliidongia</taxon>
    </lineage>
</organism>
<evidence type="ECO:0000256" key="1">
    <source>
        <dbReference type="ARBA" id="ARBA00004418"/>
    </source>
</evidence>
<keyword evidence="6" id="KW-1185">Reference proteome</keyword>
<dbReference type="InterPro" id="IPR000914">
    <property type="entry name" value="SBP_5_dom"/>
</dbReference>
<comment type="caution">
    <text evidence="5">The sequence shown here is derived from an EMBL/GenBank/DDBJ whole genome shotgun (WGS) entry which is preliminary data.</text>
</comment>
<dbReference type="Gene3D" id="3.90.76.10">
    <property type="entry name" value="Dipeptide-binding Protein, Domain 1"/>
    <property type="match status" value="1"/>
</dbReference>
<dbReference type="Gene3D" id="3.40.190.10">
    <property type="entry name" value="Periplasmic binding protein-like II"/>
    <property type="match status" value="1"/>
</dbReference>
<dbReference type="InterPro" id="IPR030678">
    <property type="entry name" value="Peptide/Ni-bd"/>
</dbReference>
<dbReference type="InterPro" id="IPR006311">
    <property type="entry name" value="TAT_signal"/>
</dbReference>
<reference evidence="5" key="1">
    <citation type="journal article" date="2014" name="Int. J. Syst. Evol. Microbiol.">
        <title>Complete genome sequence of Corynebacterium casei LMG S-19264T (=DSM 44701T), isolated from a smear-ripened cheese.</title>
        <authorList>
            <consortium name="US DOE Joint Genome Institute (JGI-PGF)"/>
            <person name="Walter F."/>
            <person name="Albersmeier A."/>
            <person name="Kalinowski J."/>
            <person name="Ruckert C."/>
        </authorList>
    </citation>
    <scope>NUCLEOTIDE SEQUENCE</scope>
    <source>
        <strain evidence="5">CGMCC 1.15725</strain>
    </source>
</reference>
<dbReference type="GO" id="GO:0015833">
    <property type="term" value="P:peptide transport"/>
    <property type="evidence" value="ECO:0007669"/>
    <property type="project" value="TreeGrafter"/>
</dbReference>
<evidence type="ECO:0000313" key="5">
    <source>
        <dbReference type="EMBL" id="GGF05710.1"/>
    </source>
</evidence>
<feature type="domain" description="Solute-binding protein family 5" evidence="4">
    <location>
        <begin position="82"/>
        <end position="434"/>
    </location>
</feature>
<feature type="signal peptide" evidence="3">
    <location>
        <begin position="1"/>
        <end position="28"/>
    </location>
</feature>
<proteinExistence type="inferred from homology"/>
<dbReference type="Proteomes" id="UP000646365">
    <property type="component" value="Unassembled WGS sequence"/>
</dbReference>
<feature type="chain" id="PRO_5035284122" evidence="3">
    <location>
        <begin position="29"/>
        <end position="517"/>
    </location>
</feature>
<sequence>MLSRRQMLGGTAATAGLMATGLPFPVLAASHTSVTFAITRDIQGLLAPPYRVGAIEGNIMRTVCQGLIRFKPGSFDWDLWAAKTLTQVSDTAIEFELNPGLQFHGGYGEMTADDVKFSFELFQKNRPDGKPADYAKDWAALDHVEVTGKYTGRIVLKTPSPQLWLVVLPDNSGLIISKKAWEAGCYRSDQQPIKLIGTGAYMLAEWVPNQRVVLKANPDWKGDKPGFPELVLQPVRDPKTAELALRANELQFTLIEPADAAEVQKQPDTSLLRQDSINYVWIGLNVEKPPFDNPKVRQAIRLAIDTDQVLAGAYNGTVKPAYALMAPGLLGYWADAPKPKPDPAAAKKLLAEAGHPNGFKCTLTLMSKPTYQAIGQIVQAMLADVGVQVDLQVLDAGAYYAAGQGEAGKKLDMALQRFGGKADPAFQTQWFVASQIGTWNWQRWNDPEFDEFSAKAAATNDKAERNRLYIEAQKRMEASGAYIWLTHEANIFAFRPWLRPAVLPNGDDMLYDRFTAI</sequence>
<dbReference type="Gene3D" id="3.10.105.10">
    <property type="entry name" value="Dipeptide-binding Protein, Domain 3"/>
    <property type="match status" value="1"/>
</dbReference>
<keyword evidence="3" id="KW-0732">Signal</keyword>
<dbReference type="SUPFAM" id="SSF53850">
    <property type="entry name" value="Periplasmic binding protein-like II"/>
    <property type="match status" value="1"/>
</dbReference>
<dbReference type="GO" id="GO:0043190">
    <property type="term" value="C:ATP-binding cassette (ABC) transporter complex"/>
    <property type="evidence" value="ECO:0007669"/>
    <property type="project" value="InterPro"/>
</dbReference>
<evidence type="ECO:0000256" key="3">
    <source>
        <dbReference type="SAM" id="SignalP"/>
    </source>
</evidence>
<dbReference type="AlphaFoldDB" id="A0A8J2YQ47"/>
<gene>
    <name evidence="5" type="ORF">GCM10011611_08980</name>
</gene>
<comment type="similarity">
    <text evidence="2">Belongs to the bacterial solute-binding protein 5 family.</text>
</comment>
<reference evidence="5" key="2">
    <citation type="submission" date="2020-09" db="EMBL/GenBank/DDBJ databases">
        <authorList>
            <person name="Sun Q."/>
            <person name="Zhou Y."/>
        </authorList>
    </citation>
    <scope>NUCLEOTIDE SEQUENCE</scope>
    <source>
        <strain evidence="5">CGMCC 1.15725</strain>
    </source>
</reference>
<dbReference type="EMBL" id="BMJQ01000002">
    <property type="protein sequence ID" value="GGF05710.1"/>
    <property type="molecule type" value="Genomic_DNA"/>
</dbReference>
<dbReference type="NCBIfam" id="TIGR01409">
    <property type="entry name" value="TAT_signal_seq"/>
    <property type="match status" value="1"/>
</dbReference>
<dbReference type="PIRSF" id="PIRSF002741">
    <property type="entry name" value="MppA"/>
    <property type="match status" value="1"/>
</dbReference>
<comment type="subcellular location">
    <subcellularLocation>
        <location evidence="1">Periplasm</location>
    </subcellularLocation>
</comment>
<dbReference type="InterPro" id="IPR039424">
    <property type="entry name" value="SBP_5"/>
</dbReference>
<dbReference type="Pfam" id="PF00496">
    <property type="entry name" value="SBP_bac_5"/>
    <property type="match status" value="1"/>
</dbReference>
<evidence type="ECO:0000313" key="6">
    <source>
        <dbReference type="Proteomes" id="UP000646365"/>
    </source>
</evidence>
<evidence type="ECO:0000259" key="4">
    <source>
        <dbReference type="Pfam" id="PF00496"/>
    </source>
</evidence>